<accession>A0A814Q7H5</accession>
<dbReference type="PANTHER" id="PTHR22948:SF76">
    <property type="entry name" value="FI20010P1-RELATED"/>
    <property type="match status" value="1"/>
</dbReference>
<evidence type="ECO:0000313" key="4">
    <source>
        <dbReference type="Proteomes" id="UP000663828"/>
    </source>
</evidence>
<feature type="domain" description="Tudor" evidence="1">
    <location>
        <begin position="307"/>
        <end position="366"/>
    </location>
</feature>
<dbReference type="Proteomes" id="UP000663852">
    <property type="component" value="Unassembled WGS sequence"/>
</dbReference>
<gene>
    <name evidence="3" type="ORF">EDS130_LOCUS20784</name>
    <name evidence="2" type="ORF">XAT740_LOCUS15884</name>
</gene>
<dbReference type="OrthoDB" id="9995375at2759"/>
<name>A0A814Q7H5_ADIRI</name>
<protein>
    <recommendedName>
        <fullName evidence="1">Tudor domain-containing protein</fullName>
    </recommendedName>
</protein>
<dbReference type="Gene3D" id="2.40.50.90">
    <property type="match status" value="1"/>
</dbReference>
<evidence type="ECO:0000313" key="3">
    <source>
        <dbReference type="EMBL" id="CAF1115943.1"/>
    </source>
</evidence>
<keyword evidence="4" id="KW-1185">Reference proteome</keyword>
<dbReference type="InterPro" id="IPR050621">
    <property type="entry name" value="Tudor_domain_containing"/>
</dbReference>
<dbReference type="SUPFAM" id="SSF63748">
    <property type="entry name" value="Tudor/PWWP/MBT"/>
    <property type="match status" value="1"/>
</dbReference>
<dbReference type="SMART" id="SM00333">
    <property type="entry name" value="TUDOR"/>
    <property type="match status" value="1"/>
</dbReference>
<dbReference type="AlphaFoldDB" id="A0A814Q7H5"/>
<evidence type="ECO:0000313" key="5">
    <source>
        <dbReference type="Proteomes" id="UP000663852"/>
    </source>
</evidence>
<sequence length="513" mass="59276">MLTLVVEFGRQRRKFDLKHPVDIGLLENQIKSAFSVEDKYNLEYLIQIYDEQIHEYLDLALDSFVSTNNNVIKGQMISRRMDNSFQYQPKVSKQQVVGLITLESVHTSLQQWSQLLQHIQVEIGKELQTLQETINAVKSHYQLIDDLRLDDPSPIFPSVSNCSSPSTVSHHVNKNLSSPVFPTNANNSHLLRPIPKLEQNQQKQRYQTNGNHTNRRGTYNGTKVTANRENHYYPATQIITRALEYNTPVTITYQRFQTGVDFEGELSKYYNPSYFFLRISNQIESYNEMHETINSYYNSTDMNKTFLPQPGDFCVAKSPNDANWYRARIIRLVGNEKSQLIFVDSGEIGELSVNLIQPLHNQFTDRPAQALACSLTQVLPFTQNEKCGWNRRACMSLENSLRTERLASGKVLLKVTIADMTQVKWPMMFIHISTPTISNLTDHMCDLYLGRRANNSDVSEYWSAKIRPEQFVLFNISSLINQKQYFVINIRQLNLSFDQAIDLIIGDLEFFSR</sequence>
<dbReference type="EMBL" id="CAJNOJ010000103">
    <property type="protein sequence ID" value="CAF1115943.1"/>
    <property type="molecule type" value="Genomic_DNA"/>
</dbReference>
<comment type="caution">
    <text evidence="3">The sequence shown here is derived from an EMBL/GenBank/DDBJ whole genome shotgun (WGS) entry which is preliminary data.</text>
</comment>
<dbReference type="Proteomes" id="UP000663828">
    <property type="component" value="Unassembled WGS sequence"/>
</dbReference>
<dbReference type="Gene3D" id="2.30.30.140">
    <property type="match status" value="1"/>
</dbReference>
<dbReference type="PANTHER" id="PTHR22948">
    <property type="entry name" value="TUDOR DOMAIN CONTAINING PROTEIN"/>
    <property type="match status" value="1"/>
</dbReference>
<evidence type="ECO:0000313" key="2">
    <source>
        <dbReference type="EMBL" id="CAF1053212.1"/>
    </source>
</evidence>
<dbReference type="PROSITE" id="PS50304">
    <property type="entry name" value="TUDOR"/>
    <property type="match status" value="1"/>
</dbReference>
<evidence type="ECO:0000259" key="1">
    <source>
        <dbReference type="PROSITE" id="PS50304"/>
    </source>
</evidence>
<dbReference type="InterPro" id="IPR002999">
    <property type="entry name" value="Tudor"/>
</dbReference>
<dbReference type="EMBL" id="CAJNOR010000997">
    <property type="protein sequence ID" value="CAF1053212.1"/>
    <property type="molecule type" value="Genomic_DNA"/>
</dbReference>
<proteinExistence type="predicted"/>
<dbReference type="Pfam" id="PF00567">
    <property type="entry name" value="TUDOR"/>
    <property type="match status" value="1"/>
</dbReference>
<organism evidence="3 5">
    <name type="scientific">Adineta ricciae</name>
    <name type="common">Rotifer</name>
    <dbReference type="NCBI Taxonomy" id="249248"/>
    <lineage>
        <taxon>Eukaryota</taxon>
        <taxon>Metazoa</taxon>
        <taxon>Spiralia</taxon>
        <taxon>Gnathifera</taxon>
        <taxon>Rotifera</taxon>
        <taxon>Eurotatoria</taxon>
        <taxon>Bdelloidea</taxon>
        <taxon>Adinetida</taxon>
        <taxon>Adinetidae</taxon>
        <taxon>Adineta</taxon>
    </lineage>
</organism>
<dbReference type="InterPro" id="IPR035437">
    <property type="entry name" value="SNase_OB-fold_sf"/>
</dbReference>
<reference evidence="3" key="1">
    <citation type="submission" date="2021-02" db="EMBL/GenBank/DDBJ databases">
        <authorList>
            <person name="Nowell W R."/>
        </authorList>
    </citation>
    <scope>NUCLEOTIDE SEQUENCE</scope>
</reference>